<proteinExistence type="predicted"/>
<evidence type="ECO:0000313" key="6">
    <source>
        <dbReference type="EMBL" id="CAL1591002.1"/>
    </source>
</evidence>
<keyword evidence="2" id="KW-0863">Zinc-finger</keyword>
<evidence type="ECO:0000256" key="4">
    <source>
        <dbReference type="SAM" id="SignalP"/>
    </source>
</evidence>
<dbReference type="InterPro" id="IPR013320">
    <property type="entry name" value="ConA-like_dom_sf"/>
</dbReference>
<dbReference type="PANTHER" id="PTHR25465:SF12">
    <property type="entry name" value="E3 UBIQUITIN_ISG15 LIGASE TRIM25 ISOFORM X1"/>
    <property type="match status" value="1"/>
</dbReference>
<keyword evidence="4" id="KW-0732">Signal</keyword>
<evidence type="ECO:0000313" key="7">
    <source>
        <dbReference type="Proteomes" id="UP001497482"/>
    </source>
</evidence>
<gene>
    <name evidence="6" type="ORF">KC01_LOCUS20424</name>
</gene>
<evidence type="ECO:0000259" key="5">
    <source>
        <dbReference type="Pfam" id="PF00622"/>
    </source>
</evidence>
<dbReference type="EMBL" id="OZ035841">
    <property type="protein sequence ID" value="CAL1591002.1"/>
    <property type="molecule type" value="Genomic_DNA"/>
</dbReference>
<protein>
    <recommendedName>
        <fullName evidence="5">SPRY domain-containing protein</fullName>
    </recommendedName>
</protein>
<dbReference type="Gene3D" id="2.60.120.920">
    <property type="match status" value="1"/>
</dbReference>
<evidence type="ECO:0000256" key="1">
    <source>
        <dbReference type="ARBA" id="ARBA00022723"/>
    </source>
</evidence>
<dbReference type="GO" id="GO:0008270">
    <property type="term" value="F:zinc ion binding"/>
    <property type="evidence" value="ECO:0007669"/>
    <property type="project" value="UniProtKB-KW"/>
</dbReference>
<reference evidence="6 7" key="1">
    <citation type="submission" date="2024-04" db="EMBL/GenBank/DDBJ databases">
        <authorList>
            <person name="Waldvogel A.-M."/>
            <person name="Schoenle A."/>
        </authorList>
    </citation>
    <scope>NUCLEOTIDE SEQUENCE [LARGE SCALE GENOMIC DNA]</scope>
</reference>
<feature type="chain" id="PRO_5043819482" description="SPRY domain-containing protein" evidence="4">
    <location>
        <begin position="20"/>
        <end position="204"/>
    </location>
</feature>
<feature type="domain" description="SPRY" evidence="5">
    <location>
        <begin position="138"/>
        <end position="184"/>
    </location>
</feature>
<keyword evidence="3" id="KW-0862">Zinc</keyword>
<feature type="signal peptide" evidence="4">
    <location>
        <begin position="1"/>
        <end position="19"/>
    </location>
</feature>
<dbReference type="Pfam" id="PF00622">
    <property type="entry name" value="SPRY"/>
    <property type="match status" value="1"/>
</dbReference>
<dbReference type="InterPro" id="IPR051051">
    <property type="entry name" value="E3_ubiq-ligase_TRIM/RNF"/>
</dbReference>
<evidence type="ECO:0000256" key="3">
    <source>
        <dbReference type="ARBA" id="ARBA00022833"/>
    </source>
</evidence>
<dbReference type="PANTHER" id="PTHR25465">
    <property type="entry name" value="B-BOX DOMAIN CONTAINING"/>
    <property type="match status" value="1"/>
</dbReference>
<sequence>MTQLNLLLLLMVLMCSVDTFLPPPSDPPESVPRREDFVSLTWYRTTAHRRLHLSDDNRTATLLGETETYPIHHYCPQSTQVLGSTPLTGRCYFEVLWNDWVDISLAHKPTTNTDRRRTLQVYNNGEIGQRTAGIISGVVGVFLDYDAGMLSFYEIMDEGRASHLYTFRETFTQPLFPGFGVWVVYAQRSVGNSGTLLSSPRISP</sequence>
<evidence type="ECO:0000256" key="2">
    <source>
        <dbReference type="ARBA" id="ARBA00022771"/>
    </source>
</evidence>
<dbReference type="Proteomes" id="UP001497482">
    <property type="component" value="Chromosome 19"/>
</dbReference>
<accession>A0AAV2KM78</accession>
<organism evidence="6 7">
    <name type="scientific">Knipowitschia caucasica</name>
    <name type="common">Caucasian dwarf goby</name>
    <name type="synonym">Pomatoschistus caucasicus</name>
    <dbReference type="NCBI Taxonomy" id="637954"/>
    <lineage>
        <taxon>Eukaryota</taxon>
        <taxon>Metazoa</taxon>
        <taxon>Chordata</taxon>
        <taxon>Craniata</taxon>
        <taxon>Vertebrata</taxon>
        <taxon>Euteleostomi</taxon>
        <taxon>Actinopterygii</taxon>
        <taxon>Neopterygii</taxon>
        <taxon>Teleostei</taxon>
        <taxon>Neoteleostei</taxon>
        <taxon>Acanthomorphata</taxon>
        <taxon>Gobiaria</taxon>
        <taxon>Gobiiformes</taxon>
        <taxon>Gobioidei</taxon>
        <taxon>Gobiidae</taxon>
        <taxon>Gobiinae</taxon>
        <taxon>Knipowitschia</taxon>
    </lineage>
</organism>
<dbReference type="InterPro" id="IPR003877">
    <property type="entry name" value="SPRY_dom"/>
</dbReference>
<dbReference type="AlphaFoldDB" id="A0AAV2KM78"/>
<dbReference type="SUPFAM" id="SSF49899">
    <property type="entry name" value="Concanavalin A-like lectins/glucanases"/>
    <property type="match status" value="1"/>
</dbReference>
<dbReference type="InterPro" id="IPR043136">
    <property type="entry name" value="B30.2/SPRY_sf"/>
</dbReference>
<keyword evidence="7" id="KW-1185">Reference proteome</keyword>
<keyword evidence="1" id="KW-0479">Metal-binding</keyword>
<name>A0AAV2KM78_KNICA</name>